<evidence type="ECO:0000313" key="3">
    <source>
        <dbReference type="Proteomes" id="UP000271162"/>
    </source>
</evidence>
<feature type="transmembrane region" description="Helical" evidence="1">
    <location>
        <begin position="30"/>
        <end position="51"/>
    </location>
</feature>
<protein>
    <submittedName>
        <fullName evidence="4">CPBP family intramembrane metalloprotease</fullName>
    </submittedName>
</protein>
<dbReference type="Proteomes" id="UP000271162">
    <property type="component" value="Unassembled WGS sequence"/>
</dbReference>
<organism evidence="4">
    <name type="scientific">Nippostrongylus brasiliensis</name>
    <name type="common">Rat hookworm</name>
    <dbReference type="NCBI Taxonomy" id="27835"/>
    <lineage>
        <taxon>Eukaryota</taxon>
        <taxon>Metazoa</taxon>
        <taxon>Ecdysozoa</taxon>
        <taxon>Nematoda</taxon>
        <taxon>Chromadorea</taxon>
        <taxon>Rhabditida</taxon>
        <taxon>Rhabditina</taxon>
        <taxon>Rhabditomorpha</taxon>
        <taxon>Strongyloidea</taxon>
        <taxon>Heligmosomidae</taxon>
        <taxon>Nippostrongylus</taxon>
    </lineage>
</organism>
<keyword evidence="1" id="KW-0472">Membrane</keyword>
<proteinExistence type="predicted"/>
<evidence type="ECO:0000313" key="2">
    <source>
        <dbReference type="EMBL" id="VDL81637.1"/>
    </source>
</evidence>
<keyword evidence="1" id="KW-0812">Transmembrane</keyword>
<name>A0A0N4YLD5_NIPBR</name>
<sequence length="104" mass="12071">MTVIAFVLLVLLGFLHYLFIEKFALVTPALAHGILFLAEIVSFLIFIPGLFKEQSLMVLPLIVTQLFRQKQSRNVHKDYQIPYPMHNVIVLEQPIEQTMYGRKK</sequence>
<dbReference type="AlphaFoldDB" id="A0A0N4YLD5"/>
<accession>A0A0N4YLD5</accession>
<dbReference type="WBParaSite" id="NBR_0001791601-mRNA-1">
    <property type="protein sequence ID" value="NBR_0001791601-mRNA-1"/>
    <property type="gene ID" value="NBR_0001791601"/>
</dbReference>
<gene>
    <name evidence="2" type="ORF">NBR_LOCUS17917</name>
</gene>
<evidence type="ECO:0000256" key="1">
    <source>
        <dbReference type="SAM" id="Phobius"/>
    </source>
</evidence>
<dbReference type="EMBL" id="UYSL01023059">
    <property type="protein sequence ID" value="VDL81637.1"/>
    <property type="molecule type" value="Genomic_DNA"/>
</dbReference>
<reference evidence="4" key="1">
    <citation type="submission" date="2017-02" db="UniProtKB">
        <authorList>
            <consortium name="WormBaseParasite"/>
        </authorList>
    </citation>
    <scope>IDENTIFICATION</scope>
</reference>
<evidence type="ECO:0000313" key="4">
    <source>
        <dbReference type="WBParaSite" id="NBR_0001791601-mRNA-1"/>
    </source>
</evidence>
<reference evidence="2 3" key="2">
    <citation type="submission" date="2018-11" db="EMBL/GenBank/DDBJ databases">
        <authorList>
            <consortium name="Pathogen Informatics"/>
        </authorList>
    </citation>
    <scope>NUCLEOTIDE SEQUENCE [LARGE SCALE GENOMIC DNA]</scope>
</reference>
<keyword evidence="3" id="KW-1185">Reference proteome</keyword>
<keyword evidence="1" id="KW-1133">Transmembrane helix</keyword>